<evidence type="ECO:0000313" key="8">
    <source>
        <dbReference type="Proteomes" id="UP000694232"/>
    </source>
</evidence>
<dbReference type="GO" id="GO:0015171">
    <property type="term" value="F:amino acid transmembrane transporter activity"/>
    <property type="evidence" value="ECO:0007669"/>
    <property type="project" value="TreeGrafter"/>
</dbReference>
<sequence>MTDIILYAFGVMYTPGPVNAIGLNNGIQKQPRILGFFSGVAVAMFILFFSLALIGEQVMNESLLQGASVLGSLYILWLAYKIFSAPVGDDVHAQPRTLTFRDGLLMQLLNPKGITVALPVATVQFSNAGITGLLLFAWCIGLAVFAFGAPWAYCMFGRFMGKNINQTRYLIMINKLMALFLVIVAVSMGSSFFHP</sequence>
<dbReference type="RefSeq" id="WP_218561836.1">
    <property type="nucleotide sequence ID" value="NZ_CP076642.1"/>
</dbReference>
<dbReference type="InterPro" id="IPR001123">
    <property type="entry name" value="LeuE-type"/>
</dbReference>
<evidence type="ECO:0000256" key="1">
    <source>
        <dbReference type="ARBA" id="ARBA00004651"/>
    </source>
</evidence>
<dbReference type="Pfam" id="PF01810">
    <property type="entry name" value="LysE"/>
    <property type="match status" value="1"/>
</dbReference>
<evidence type="ECO:0000256" key="4">
    <source>
        <dbReference type="ARBA" id="ARBA00022989"/>
    </source>
</evidence>
<accession>A0A975U6G7</accession>
<feature type="transmembrane region" description="Helical" evidence="6">
    <location>
        <begin position="176"/>
        <end position="193"/>
    </location>
</feature>
<comment type="subcellular location">
    <subcellularLocation>
        <location evidence="1">Cell membrane</location>
        <topology evidence="1">Multi-pass membrane protein</topology>
    </subcellularLocation>
</comment>
<keyword evidence="3 6" id="KW-0812">Transmembrane</keyword>
<gene>
    <name evidence="7" type="ORF">KNV97_00475</name>
</gene>
<evidence type="ECO:0000256" key="2">
    <source>
        <dbReference type="ARBA" id="ARBA00022475"/>
    </source>
</evidence>
<feature type="transmembrane region" description="Helical" evidence="6">
    <location>
        <begin position="135"/>
        <end position="156"/>
    </location>
</feature>
<organism evidence="7 8">
    <name type="scientific">Vibrio ostreae</name>
    <dbReference type="NCBI Taxonomy" id="2841925"/>
    <lineage>
        <taxon>Bacteria</taxon>
        <taxon>Pseudomonadati</taxon>
        <taxon>Pseudomonadota</taxon>
        <taxon>Gammaproteobacteria</taxon>
        <taxon>Vibrionales</taxon>
        <taxon>Vibrionaceae</taxon>
        <taxon>Vibrio</taxon>
    </lineage>
</organism>
<keyword evidence="5 6" id="KW-0472">Membrane</keyword>
<evidence type="ECO:0000256" key="5">
    <source>
        <dbReference type="ARBA" id="ARBA00023136"/>
    </source>
</evidence>
<evidence type="ECO:0000313" key="7">
    <source>
        <dbReference type="EMBL" id="QXO16045.1"/>
    </source>
</evidence>
<feature type="transmembrane region" description="Helical" evidence="6">
    <location>
        <begin position="36"/>
        <end position="55"/>
    </location>
</feature>
<name>A0A975U6G7_9VIBR</name>
<feature type="transmembrane region" description="Helical" evidence="6">
    <location>
        <begin position="62"/>
        <end position="80"/>
    </location>
</feature>
<dbReference type="AlphaFoldDB" id="A0A975U6G7"/>
<keyword evidence="8" id="KW-1185">Reference proteome</keyword>
<evidence type="ECO:0000256" key="3">
    <source>
        <dbReference type="ARBA" id="ARBA00022692"/>
    </source>
</evidence>
<dbReference type="PANTHER" id="PTHR30086:SF20">
    <property type="entry name" value="ARGININE EXPORTER PROTEIN ARGO-RELATED"/>
    <property type="match status" value="1"/>
</dbReference>
<dbReference type="GO" id="GO:0005886">
    <property type="term" value="C:plasma membrane"/>
    <property type="evidence" value="ECO:0007669"/>
    <property type="project" value="UniProtKB-SubCell"/>
</dbReference>
<evidence type="ECO:0000256" key="6">
    <source>
        <dbReference type="SAM" id="Phobius"/>
    </source>
</evidence>
<dbReference type="Proteomes" id="UP000694232">
    <property type="component" value="Chromosome 2"/>
</dbReference>
<proteinExistence type="predicted"/>
<protein>
    <submittedName>
        <fullName evidence="7">LysE family transporter</fullName>
    </submittedName>
</protein>
<keyword evidence="2" id="KW-1003">Cell membrane</keyword>
<dbReference type="EMBL" id="CP076642">
    <property type="protein sequence ID" value="QXO16045.1"/>
    <property type="molecule type" value="Genomic_DNA"/>
</dbReference>
<reference evidence="7" key="1">
    <citation type="submission" date="2021-06" db="EMBL/GenBank/DDBJ databases">
        <title>Vibrio nov. sp., novel gut bacterium isolated from Yellow Sea oyster.</title>
        <authorList>
            <person name="Muhammad N."/>
            <person name="Nguyen T.H."/>
            <person name="Lee Y.-J."/>
            <person name="Ko J."/>
            <person name="Kim S.-G."/>
        </authorList>
    </citation>
    <scope>NUCLEOTIDE SEQUENCE</scope>
    <source>
        <strain evidence="7">OG9-811</strain>
    </source>
</reference>
<keyword evidence="4 6" id="KW-1133">Transmembrane helix</keyword>
<dbReference type="KEGG" id="vos:KNV97_00475"/>
<dbReference type="PANTHER" id="PTHR30086">
    <property type="entry name" value="ARGININE EXPORTER PROTEIN ARGO"/>
    <property type="match status" value="1"/>
</dbReference>